<accession>E0UD39</accession>
<evidence type="ECO:0000256" key="1">
    <source>
        <dbReference type="SAM" id="Coils"/>
    </source>
</evidence>
<dbReference type="AlphaFoldDB" id="E0UD39"/>
<keyword evidence="1" id="KW-0175">Coiled coil</keyword>
<sequence>MRFCRAGIFNILFLTLTILILLESPVFAQAEIVVSPKTVTINGTRGETITRTIAVRTSEEINDVKAIALDAFSADNSVVLPSAAIEITTPPTQISVNELTSFPLRLNLQSAPSGEFTGEILLTYTGGEKSIPLIVRVKDPWLLPLMTLLVGIAISMAVSAYSSEGKLSDEVTLSLKNISTQIDSDKAEARSFWSRAAMYLTIAKQAQDGKQFVLAQTELDKAKAVWNKWLEQRPNWLIQFRYYDSLRQRLEQNDLKNSSALYVQEINRDLEQTLQNSPDLSTPDKLKQRFDELSKQLNRYIRLKLQLEKLKGLIAVLEGEQRYEWEDKADDLTQRSQILLPSQDDEAQKLEDEINTSIEKVRELGANAAETFKSVDGNIELGLVLQPPSVKGAKPQEVFGIFPIWQAVASLWQTANGRLRLFYLSSYLISFIVLAGGGFNQLYWTKSTFGANGWGDYFALLAWGFGAEATRKVVTQVAGKTDS</sequence>
<keyword evidence="2" id="KW-0812">Transmembrane</keyword>
<organism evidence="3 4">
    <name type="scientific">Gloeothece verrucosa (strain PCC 7822)</name>
    <name type="common">Cyanothece sp. (strain PCC 7822)</name>
    <dbReference type="NCBI Taxonomy" id="497965"/>
    <lineage>
        <taxon>Bacteria</taxon>
        <taxon>Bacillati</taxon>
        <taxon>Cyanobacteriota</taxon>
        <taxon>Cyanophyceae</taxon>
        <taxon>Oscillatoriophycideae</taxon>
        <taxon>Chroococcales</taxon>
        <taxon>Aphanothecaceae</taxon>
        <taxon>Gloeothece</taxon>
        <taxon>Gloeothece verrucosa</taxon>
    </lineage>
</organism>
<evidence type="ECO:0000256" key="2">
    <source>
        <dbReference type="SAM" id="Phobius"/>
    </source>
</evidence>
<reference evidence="4" key="1">
    <citation type="journal article" date="2011" name="MBio">
        <title>Novel metabolic attributes of the genus Cyanothece, comprising a group of unicellular nitrogen-fixing Cyanobacteria.</title>
        <authorList>
            <person name="Bandyopadhyay A."/>
            <person name="Elvitigala T."/>
            <person name="Welsh E."/>
            <person name="Stockel J."/>
            <person name="Liberton M."/>
            <person name="Min H."/>
            <person name="Sherman L.A."/>
            <person name="Pakrasi H.B."/>
        </authorList>
    </citation>
    <scope>NUCLEOTIDE SEQUENCE [LARGE SCALE GENOMIC DNA]</scope>
    <source>
        <strain evidence="4">PCC 7822</strain>
    </source>
</reference>
<dbReference type="STRING" id="497965.Cyan7822_0904"/>
<evidence type="ECO:0000313" key="4">
    <source>
        <dbReference type="Proteomes" id="UP000008206"/>
    </source>
</evidence>
<dbReference type="KEGG" id="cyj:Cyan7822_0904"/>
<name>E0UD39_GLOV7</name>
<evidence type="ECO:0000313" key="3">
    <source>
        <dbReference type="EMBL" id="ADN12919.1"/>
    </source>
</evidence>
<dbReference type="eggNOG" id="COG3105">
    <property type="taxonomic scope" value="Bacteria"/>
</dbReference>
<keyword evidence="2" id="KW-0472">Membrane</keyword>
<proteinExistence type="predicted"/>
<feature type="transmembrane region" description="Helical" evidence="2">
    <location>
        <begin position="421"/>
        <end position="444"/>
    </location>
</feature>
<feature type="coiled-coil region" evidence="1">
    <location>
        <begin position="290"/>
        <end position="320"/>
    </location>
</feature>
<feature type="transmembrane region" description="Helical" evidence="2">
    <location>
        <begin position="141"/>
        <end position="161"/>
    </location>
</feature>
<keyword evidence="2" id="KW-1133">Transmembrane helix</keyword>
<keyword evidence="4" id="KW-1185">Reference proteome</keyword>
<protein>
    <submittedName>
        <fullName evidence="3">Uncharacterized protein</fullName>
    </submittedName>
</protein>
<dbReference type="EMBL" id="CP002198">
    <property type="protein sequence ID" value="ADN12919.1"/>
    <property type="molecule type" value="Genomic_DNA"/>
</dbReference>
<gene>
    <name evidence="3" type="ordered locus">Cyan7822_0904</name>
</gene>
<dbReference type="Proteomes" id="UP000008206">
    <property type="component" value="Chromosome"/>
</dbReference>
<dbReference type="HOGENOM" id="CLU_030714_0_0_3"/>